<organism evidence="2">
    <name type="scientific">Scrofimicrobium appendicitidis</name>
    <dbReference type="NCBI Taxonomy" id="3079930"/>
    <lineage>
        <taxon>Bacteria</taxon>
        <taxon>Bacillati</taxon>
        <taxon>Actinomycetota</taxon>
        <taxon>Actinomycetes</taxon>
        <taxon>Actinomycetales</taxon>
        <taxon>Actinomycetaceae</taxon>
        <taxon>Scrofimicrobium</taxon>
    </lineage>
</organism>
<gene>
    <name evidence="2" type="ORF">SAC06_01325</name>
</gene>
<dbReference type="InterPro" id="IPR050712">
    <property type="entry name" value="NAD(P)H-dep_reductase"/>
</dbReference>
<dbReference type="KEGG" id="sapp:SAC06_01325"/>
<dbReference type="AlphaFoldDB" id="A0AAU7V882"/>
<dbReference type="InterPro" id="IPR005025">
    <property type="entry name" value="FMN_Rdtase-like_dom"/>
</dbReference>
<dbReference type="PANTHER" id="PTHR30543">
    <property type="entry name" value="CHROMATE REDUCTASE"/>
    <property type="match status" value="1"/>
</dbReference>
<feature type="domain" description="NADPH-dependent FMN reductase-like" evidence="1">
    <location>
        <begin position="5"/>
        <end position="145"/>
    </location>
</feature>
<dbReference type="GO" id="GO:0016491">
    <property type="term" value="F:oxidoreductase activity"/>
    <property type="evidence" value="ECO:0007669"/>
    <property type="project" value="UniProtKB-KW"/>
</dbReference>
<sequence>MAKTVAVLVGSVDPDSLNRRLAKAMMKGAPDSLEFVEVPIAQLPFYMSAYDTAPTPEGQQAREIVSRADGVLLITPEYNRSMPAVLKNAIDWLSRPKGHSAFAGKPVLIAGATGGAIGTAVAQSQARSILPMMGAIVMGTPELYLTLQKGDFATDGTAKTPGTQDFLTSAMADFAAFIARLG</sequence>
<dbReference type="GO" id="GO:0010181">
    <property type="term" value="F:FMN binding"/>
    <property type="evidence" value="ECO:0007669"/>
    <property type="project" value="TreeGrafter"/>
</dbReference>
<keyword evidence="2" id="KW-0560">Oxidoreductase</keyword>
<proteinExistence type="predicted"/>
<name>A0AAU7V882_9ACTO</name>
<dbReference type="SUPFAM" id="SSF52218">
    <property type="entry name" value="Flavoproteins"/>
    <property type="match status" value="1"/>
</dbReference>
<dbReference type="Pfam" id="PF03358">
    <property type="entry name" value="FMN_red"/>
    <property type="match status" value="1"/>
</dbReference>
<dbReference type="EMBL" id="CP138335">
    <property type="protein sequence ID" value="XBW08228.1"/>
    <property type="molecule type" value="Genomic_DNA"/>
</dbReference>
<accession>A0AAU7V882</accession>
<dbReference type="PANTHER" id="PTHR30543:SF21">
    <property type="entry name" value="NAD(P)H-DEPENDENT FMN REDUCTASE LOT6"/>
    <property type="match status" value="1"/>
</dbReference>
<dbReference type="Gene3D" id="3.40.50.360">
    <property type="match status" value="1"/>
</dbReference>
<dbReference type="EC" id="1.-.-.-" evidence="2"/>
<evidence type="ECO:0000259" key="1">
    <source>
        <dbReference type="Pfam" id="PF03358"/>
    </source>
</evidence>
<dbReference type="InterPro" id="IPR029039">
    <property type="entry name" value="Flavoprotein-like_sf"/>
</dbReference>
<protein>
    <submittedName>
        <fullName evidence="2">NADPH-dependent FMN reductase</fullName>
        <ecNumber evidence="2">1.-.-.-</ecNumber>
    </submittedName>
</protein>
<dbReference type="RefSeq" id="WP_350258427.1">
    <property type="nucleotide sequence ID" value="NZ_CP138335.1"/>
</dbReference>
<reference evidence="2" key="1">
    <citation type="submission" date="2023-11" db="EMBL/GenBank/DDBJ databases">
        <title>Scrofimicrobium hongkongense sp. nov., isolated from a patient with peritonitis.</title>
        <authorList>
            <person name="Lao H.Y."/>
            <person name="Wong A.Y.P."/>
            <person name="Ng T.L."/>
            <person name="Wong R.Y.L."/>
            <person name="Yau M.C.Y."/>
            <person name="Lam J.Y.W."/>
            <person name="Siu G.K.H."/>
        </authorList>
    </citation>
    <scope>NUCLEOTIDE SEQUENCE</scope>
    <source>
        <strain evidence="2">R131</strain>
    </source>
</reference>
<dbReference type="GO" id="GO:0005829">
    <property type="term" value="C:cytosol"/>
    <property type="evidence" value="ECO:0007669"/>
    <property type="project" value="TreeGrafter"/>
</dbReference>
<evidence type="ECO:0000313" key="2">
    <source>
        <dbReference type="EMBL" id="XBW08228.1"/>
    </source>
</evidence>